<keyword evidence="1" id="KW-1185">Reference proteome</keyword>
<accession>A0A6J1AW34</accession>
<sequence>MVFDWEVDIWEQFKECLQRIRLDCDFNDKLIWEHTPSGCYSTNSFCRSILDNNESTVDLSRNVWTGFAPPKVEVCVWQVIRGKVPDKKELRVWSWWLAEWGISWCILGDATSFFVAWNTCPMKVAKRKVWRMSFLTIVWSLWPFRNEIVFEGKPWDVLELEELIKIMMGWWVKSRWPNDNLSIMEIVRSLLPACAHIKRVQTKANVSGSAHLGDGLNSIRMRLGQLRVVGTIGNRWSST</sequence>
<dbReference type="Proteomes" id="UP000504621">
    <property type="component" value="Unplaced"/>
</dbReference>
<dbReference type="AlphaFoldDB" id="A0A6J1AW34"/>
<dbReference type="GeneID" id="110421355"/>
<gene>
    <name evidence="2" type="primary">LOC110421355</name>
</gene>
<proteinExistence type="predicted"/>
<dbReference type="RefSeq" id="XP_021290619.1">
    <property type="nucleotide sequence ID" value="XM_021434944.1"/>
</dbReference>
<reference evidence="2" key="1">
    <citation type="submission" date="2025-08" db="UniProtKB">
        <authorList>
            <consortium name="RefSeq"/>
        </authorList>
    </citation>
    <scope>IDENTIFICATION</scope>
    <source>
        <tissue evidence="2">Leaf</tissue>
    </source>
</reference>
<name>A0A6J1AW34_9ROSI</name>
<protein>
    <submittedName>
        <fullName evidence="2">Uncharacterized protein LOC110421355</fullName>
    </submittedName>
</protein>
<evidence type="ECO:0000313" key="2">
    <source>
        <dbReference type="RefSeq" id="XP_021290619.1"/>
    </source>
</evidence>
<dbReference type="OrthoDB" id="1746862at2759"/>
<evidence type="ECO:0000313" key="1">
    <source>
        <dbReference type="Proteomes" id="UP000504621"/>
    </source>
</evidence>
<organism evidence="1 2">
    <name type="scientific">Herrania umbratica</name>
    <dbReference type="NCBI Taxonomy" id="108875"/>
    <lineage>
        <taxon>Eukaryota</taxon>
        <taxon>Viridiplantae</taxon>
        <taxon>Streptophyta</taxon>
        <taxon>Embryophyta</taxon>
        <taxon>Tracheophyta</taxon>
        <taxon>Spermatophyta</taxon>
        <taxon>Magnoliopsida</taxon>
        <taxon>eudicotyledons</taxon>
        <taxon>Gunneridae</taxon>
        <taxon>Pentapetalae</taxon>
        <taxon>rosids</taxon>
        <taxon>malvids</taxon>
        <taxon>Malvales</taxon>
        <taxon>Malvaceae</taxon>
        <taxon>Byttnerioideae</taxon>
        <taxon>Herrania</taxon>
    </lineage>
</organism>